<evidence type="ECO:0008006" key="3">
    <source>
        <dbReference type="Google" id="ProtNLM"/>
    </source>
</evidence>
<proteinExistence type="predicted"/>
<keyword evidence="2" id="KW-1185">Reference proteome</keyword>
<sequence length="181" mass="21127">MRLEAYENSRIYKKKVQQFHDNKILGKEIGVSQKVLLFNSRLKLIADKLHPRWDKPFVITNIFPYGEIELRDEANNRNFKVNGHQIKPYHESLTPMVGEVENISLMEPALLKTHCEEISPSPYDIGPLGDVKVKVLTQEREEHWLNKRICHALAYVEVDVKDDNSKVETTYETTTRVTCYE</sequence>
<dbReference type="Proteomes" id="UP000257109">
    <property type="component" value="Unassembled WGS sequence"/>
</dbReference>
<dbReference type="AlphaFoldDB" id="A0A371G5X9"/>
<accession>A0A371G5X9</accession>
<dbReference type="EMBL" id="QJKJ01006649">
    <property type="protein sequence ID" value="RDX85979.1"/>
    <property type="molecule type" value="Genomic_DNA"/>
</dbReference>
<protein>
    <recommendedName>
        <fullName evidence="3">Reverse transcriptase domain-containing protein</fullName>
    </recommendedName>
</protein>
<evidence type="ECO:0000313" key="2">
    <source>
        <dbReference type="Proteomes" id="UP000257109"/>
    </source>
</evidence>
<reference evidence="1" key="1">
    <citation type="submission" date="2018-05" db="EMBL/GenBank/DDBJ databases">
        <title>Draft genome of Mucuna pruriens seed.</title>
        <authorList>
            <person name="Nnadi N.E."/>
            <person name="Vos R."/>
            <person name="Hasami M.H."/>
            <person name="Devisetty U.K."/>
            <person name="Aguiy J.C."/>
        </authorList>
    </citation>
    <scope>NUCLEOTIDE SEQUENCE [LARGE SCALE GENOMIC DNA]</scope>
    <source>
        <strain evidence="1">JCA_2017</strain>
    </source>
</reference>
<name>A0A371G5X9_MUCPR</name>
<feature type="non-terminal residue" evidence="1">
    <location>
        <position position="1"/>
    </location>
</feature>
<organism evidence="1 2">
    <name type="scientific">Mucuna pruriens</name>
    <name type="common">Velvet bean</name>
    <name type="synonym">Dolichos pruriens</name>
    <dbReference type="NCBI Taxonomy" id="157652"/>
    <lineage>
        <taxon>Eukaryota</taxon>
        <taxon>Viridiplantae</taxon>
        <taxon>Streptophyta</taxon>
        <taxon>Embryophyta</taxon>
        <taxon>Tracheophyta</taxon>
        <taxon>Spermatophyta</taxon>
        <taxon>Magnoliopsida</taxon>
        <taxon>eudicotyledons</taxon>
        <taxon>Gunneridae</taxon>
        <taxon>Pentapetalae</taxon>
        <taxon>rosids</taxon>
        <taxon>fabids</taxon>
        <taxon>Fabales</taxon>
        <taxon>Fabaceae</taxon>
        <taxon>Papilionoideae</taxon>
        <taxon>50 kb inversion clade</taxon>
        <taxon>NPAAA clade</taxon>
        <taxon>indigoferoid/millettioid clade</taxon>
        <taxon>Phaseoleae</taxon>
        <taxon>Mucuna</taxon>
    </lineage>
</organism>
<comment type="caution">
    <text evidence="1">The sequence shown here is derived from an EMBL/GenBank/DDBJ whole genome shotgun (WGS) entry which is preliminary data.</text>
</comment>
<gene>
    <name evidence="1" type="ORF">CR513_32750</name>
</gene>
<dbReference type="OrthoDB" id="1741700at2759"/>
<evidence type="ECO:0000313" key="1">
    <source>
        <dbReference type="EMBL" id="RDX85979.1"/>
    </source>
</evidence>